<dbReference type="RefSeq" id="WP_304276117.1">
    <property type="nucleotide sequence ID" value="NZ_QFQZ01000016.1"/>
</dbReference>
<dbReference type="AlphaFoldDB" id="A0A2W5VJ76"/>
<evidence type="ECO:0000259" key="3">
    <source>
        <dbReference type="SMART" id="SM00829"/>
    </source>
</evidence>
<keyword evidence="2" id="KW-0560">Oxidoreductase</keyword>
<feature type="domain" description="Enoyl reductase (ER)" evidence="3">
    <location>
        <begin position="15"/>
        <end position="322"/>
    </location>
</feature>
<dbReference type="Gene3D" id="3.40.50.720">
    <property type="entry name" value="NAD(P)-binding Rossmann-like Domain"/>
    <property type="match status" value="1"/>
</dbReference>
<name>A0A2W5VJ76_9CAUL</name>
<accession>A0A2W5VJ76</accession>
<evidence type="ECO:0000256" key="1">
    <source>
        <dbReference type="ARBA" id="ARBA00022857"/>
    </source>
</evidence>
<dbReference type="CDD" id="cd05276">
    <property type="entry name" value="p53_inducible_oxidoreductase"/>
    <property type="match status" value="1"/>
</dbReference>
<dbReference type="Proteomes" id="UP000249393">
    <property type="component" value="Unassembled WGS sequence"/>
</dbReference>
<evidence type="ECO:0000256" key="2">
    <source>
        <dbReference type="ARBA" id="ARBA00023002"/>
    </source>
</evidence>
<sequence length="326" mass="33189">MGETMTAIAIEGGKGPAEALKAVTAERPEPGPGQILIKVAAAGVNRPDLLQRLGFYPPPPGAPATLGLEVAGEVVVGAGRWKAGDKVCALLGGGGYAEYAVVDARHALPIPGELDLIHAAALPETVFTVFANVFEHGALKAGETLLVHGGTSGIGTTAIAMAKAAGAKVIATGRGADKKAKALELGADIAIDAKTEDFAEVVKAAGGADVILDMVGASYFDKNLDALNTGGRIVYIASLGGSTLEVPVMKIMQKRAAITGSTLRPRSADEKARLAAEVERVAWPWVAAGKLKPIVDATFPLEEAAQAHAHLEAGEHVGKVVLVVGG</sequence>
<dbReference type="SMART" id="SM00829">
    <property type="entry name" value="PKS_ER"/>
    <property type="match status" value="1"/>
</dbReference>
<dbReference type="GO" id="GO:0016651">
    <property type="term" value="F:oxidoreductase activity, acting on NAD(P)H"/>
    <property type="evidence" value="ECO:0007669"/>
    <property type="project" value="TreeGrafter"/>
</dbReference>
<dbReference type="EMBL" id="QFQZ01000016">
    <property type="protein sequence ID" value="PZR35385.1"/>
    <property type="molecule type" value="Genomic_DNA"/>
</dbReference>
<comment type="caution">
    <text evidence="4">The sequence shown here is derived from an EMBL/GenBank/DDBJ whole genome shotgun (WGS) entry which is preliminary data.</text>
</comment>
<dbReference type="InterPro" id="IPR036291">
    <property type="entry name" value="NAD(P)-bd_dom_sf"/>
</dbReference>
<reference evidence="4 5" key="1">
    <citation type="submission" date="2017-08" db="EMBL/GenBank/DDBJ databases">
        <title>Infants hospitalized years apart are colonized by the same room-sourced microbial strains.</title>
        <authorList>
            <person name="Brooks B."/>
            <person name="Olm M.R."/>
            <person name="Firek B.A."/>
            <person name="Baker R."/>
            <person name="Thomas B.C."/>
            <person name="Morowitz M.J."/>
            <person name="Banfield J.F."/>
        </authorList>
    </citation>
    <scope>NUCLEOTIDE SEQUENCE [LARGE SCALE GENOMIC DNA]</scope>
    <source>
        <strain evidence="4">S2_003_000_R2_4</strain>
    </source>
</reference>
<dbReference type="InterPro" id="IPR011032">
    <property type="entry name" value="GroES-like_sf"/>
</dbReference>
<organism evidence="4 5">
    <name type="scientific">Caulobacter segnis</name>
    <dbReference type="NCBI Taxonomy" id="88688"/>
    <lineage>
        <taxon>Bacteria</taxon>
        <taxon>Pseudomonadati</taxon>
        <taxon>Pseudomonadota</taxon>
        <taxon>Alphaproteobacteria</taxon>
        <taxon>Caulobacterales</taxon>
        <taxon>Caulobacteraceae</taxon>
        <taxon>Caulobacter</taxon>
    </lineage>
</organism>
<dbReference type="PANTHER" id="PTHR48106">
    <property type="entry name" value="QUINONE OXIDOREDUCTASE PIG3-RELATED"/>
    <property type="match status" value="1"/>
</dbReference>
<dbReference type="NCBIfam" id="TIGR02824">
    <property type="entry name" value="quinone_pig3"/>
    <property type="match status" value="1"/>
</dbReference>
<dbReference type="InterPro" id="IPR013154">
    <property type="entry name" value="ADH-like_N"/>
</dbReference>
<evidence type="ECO:0000313" key="4">
    <source>
        <dbReference type="EMBL" id="PZR35385.1"/>
    </source>
</evidence>
<dbReference type="SUPFAM" id="SSF51735">
    <property type="entry name" value="NAD(P)-binding Rossmann-fold domains"/>
    <property type="match status" value="1"/>
</dbReference>
<dbReference type="GO" id="GO:0070402">
    <property type="term" value="F:NADPH binding"/>
    <property type="evidence" value="ECO:0007669"/>
    <property type="project" value="TreeGrafter"/>
</dbReference>
<dbReference type="InterPro" id="IPR020843">
    <property type="entry name" value="ER"/>
</dbReference>
<dbReference type="PANTHER" id="PTHR48106:SF8">
    <property type="entry name" value="OS02G0805600 PROTEIN"/>
    <property type="match status" value="1"/>
</dbReference>
<proteinExistence type="predicted"/>
<dbReference type="Pfam" id="PF13602">
    <property type="entry name" value="ADH_zinc_N_2"/>
    <property type="match status" value="1"/>
</dbReference>
<dbReference type="InterPro" id="IPR014189">
    <property type="entry name" value="Quinone_OxRdtase_PIG3"/>
</dbReference>
<evidence type="ECO:0000313" key="5">
    <source>
        <dbReference type="Proteomes" id="UP000249393"/>
    </source>
</evidence>
<gene>
    <name evidence="4" type="ORF">DI526_07305</name>
</gene>
<keyword evidence="1" id="KW-0521">NADP</keyword>
<dbReference type="Pfam" id="PF08240">
    <property type="entry name" value="ADH_N"/>
    <property type="match status" value="1"/>
</dbReference>
<dbReference type="SUPFAM" id="SSF50129">
    <property type="entry name" value="GroES-like"/>
    <property type="match status" value="1"/>
</dbReference>
<protein>
    <submittedName>
        <fullName evidence="4">NAD(P)H-quinone oxidoreductase</fullName>
    </submittedName>
</protein>
<dbReference type="Gene3D" id="3.90.180.10">
    <property type="entry name" value="Medium-chain alcohol dehydrogenases, catalytic domain"/>
    <property type="match status" value="1"/>
</dbReference>